<dbReference type="Proteomes" id="UP000824205">
    <property type="component" value="Unassembled WGS sequence"/>
</dbReference>
<reference evidence="8" key="2">
    <citation type="submission" date="2021-04" db="EMBL/GenBank/DDBJ databases">
        <authorList>
            <person name="Gilroy R."/>
        </authorList>
    </citation>
    <scope>NUCLEOTIDE SEQUENCE</scope>
    <source>
        <strain evidence="8">421</strain>
    </source>
</reference>
<dbReference type="HAMAP" id="MF_01110">
    <property type="entry name" value="ArgC_type2"/>
    <property type="match status" value="1"/>
</dbReference>
<protein>
    <recommendedName>
        <fullName evidence="6">N-acetyl-gamma-glutamyl-phosphate reductase</fullName>
        <shortName evidence="6">AGPR</shortName>
        <ecNumber evidence="6">1.2.1.38</ecNumber>
    </recommendedName>
    <alternativeName>
        <fullName evidence="6">N-acetyl-glutamate semialdehyde dehydrogenase</fullName>
        <shortName evidence="6">NAGSA dehydrogenase</shortName>
    </alternativeName>
</protein>
<comment type="subcellular location">
    <subcellularLocation>
        <location evidence="6">Cytoplasm</location>
    </subcellularLocation>
</comment>
<evidence type="ECO:0000256" key="4">
    <source>
        <dbReference type="ARBA" id="ARBA00022857"/>
    </source>
</evidence>
<keyword evidence="3 6" id="KW-0028">Amino-acid biosynthesis</keyword>
<dbReference type="Pfam" id="PF01118">
    <property type="entry name" value="Semialdhyde_dh"/>
    <property type="match status" value="1"/>
</dbReference>
<keyword evidence="1 6" id="KW-0963">Cytoplasm</keyword>
<dbReference type="PANTHER" id="PTHR32338">
    <property type="entry name" value="N-ACETYL-GAMMA-GLUTAMYL-PHOSPHATE REDUCTASE, CHLOROPLASTIC-RELATED-RELATED"/>
    <property type="match status" value="1"/>
</dbReference>
<dbReference type="EC" id="1.2.1.38" evidence="6"/>
<organism evidence="8 9">
    <name type="scientific">Candidatus Eubacterium faecipullorum</name>
    <dbReference type="NCBI Taxonomy" id="2838571"/>
    <lineage>
        <taxon>Bacteria</taxon>
        <taxon>Bacillati</taxon>
        <taxon>Bacillota</taxon>
        <taxon>Clostridia</taxon>
        <taxon>Eubacteriales</taxon>
        <taxon>Eubacteriaceae</taxon>
        <taxon>Eubacterium</taxon>
    </lineage>
</organism>
<keyword evidence="5 6" id="KW-0560">Oxidoreductase</keyword>
<dbReference type="PANTHER" id="PTHR32338:SF10">
    <property type="entry name" value="N-ACETYL-GAMMA-GLUTAMYL-PHOSPHATE REDUCTASE, CHLOROPLASTIC-RELATED"/>
    <property type="match status" value="1"/>
</dbReference>
<name>A0A9D1RDV2_9FIRM</name>
<dbReference type="SUPFAM" id="SSF55347">
    <property type="entry name" value="Glyceraldehyde-3-phosphate dehydrogenase-like, C-terminal domain"/>
    <property type="match status" value="1"/>
</dbReference>
<dbReference type="SMART" id="SM00859">
    <property type="entry name" value="Semialdhyde_dh"/>
    <property type="match status" value="1"/>
</dbReference>
<comment type="pathway">
    <text evidence="6">Amino-acid biosynthesis; L-arginine biosynthesis; N(2)-acetyl-L-ornithine from L-glutamate: step 3/4.</text>
</comment>
<dbReference type="InterPro" id="IPR000534">
    <property type="entry name" value="Semialdehyde_DH_NAD-bd"/>
</dbReference>
<dbReference type="GO" id="GO:0051287">
    <property type="term" value="F:NAD binding"/>
    <property type="evidence" value="ECO:0007669"/>
    <property type="project" value="InterPro"/>
</dbReference>
<proteinExistence type="inferred from homology"/>
<keyword evidence="2 6" id="KW-0055">Arginine biosynthesis</keyword>
<dbReference type="InterPro" id="IPR036291">
    <property type="entry name" value="NAD(P)-bd_dom_sf"/>
</dbReference>
<evidence type="ECO:0000256" key="2">
    <source>
        <dbReference type="ARBA" id="ARBA00022571"/>
    </source>
</evidence>
<evidence type="ECO:0000313" key="9">
    <source>
        <dbReference type="Proteomes" id="UP000824205"/>
    </source>
</evidence>
<comment type="similarity">
    <text evidence="6">Belongs to the NAGSA dehydrogenase family. Type 2 subfamily.</text>
</comment>
<feature type="active site" evidence="6">
    <location>
        <position position="118"/>
    </location>
</feature>
<comment type="function">
    <text evidence="6">Catalyzes the NADPH-dependent reduction of N-acetyl-5-glutamyl phosphate to yield N-acetyl-L-glutamate 5-semialdehyde.</text>
</comment>
<dbReference type="GO" id="GO:0006526">
    <property type="term" value="P:L-arginine biosynthetic process"/>
    <property type="evidence" value="ECO:0007669"/>
    <property type="project" value="UniProtKB-UniRule"/>
</dbReference>
<dbReference type="InterPro" id="IPR058924">
    <property type="entry name" value="AGPR_dimerisation_dom"/>
</dbReference>
<dbReference type="Gene3D" id="3.40.50.720">
    <property type="entry name" value="NAD(P)-binding Rossmann-like Domain"/>
    <property type="match status" value="1"/>
</dbReference>
<dbReference type="CDD" id="cd17896">
    <property type="entry name" value="AGPR_2_N"/>
    <property type="match status" value="1"/>
</dbReference>
<feature type="domain" description="Semialdehyde dehydrogenase NAD-binding" evidence="7">
    <location>
        <begin position="4"/>
        <end position="107"/>
    </location>
</feature>
<sequence>MMKKVFIDGQAGTTGLRIKERLQKREDIKLLEIPPEKRKDGAEIKKYINESDITFLCLPDEAARDAVTLLDSSNTHTKIIDASTAHRTEPGWAYGFPELSPQFRKKIETNRFIANPGCYASGFIAIVYPLIKHGVIERDYPLTCFAVSGYSGGGKSAIAQYEDAERNKELDSPRQYGLTQQHKHLKEMKTITGIERYPVFSPMICDYKCGMVVSIPFFTDMLCGGLKPGNVRDILREHYAGETLVKVRPAGFTGNMIGANNFDGRDDMEIELNGNDDRFVITARFDNLGKGASGAAVQCMNLACGMEEERSLVLGD</sequence>
<evidence type="ECO:0000256" key="6">
    <source>
        <dbReference type="HAMAP-Rule" id="MF_01110"/>
    </source>
</evidence>
<dbReference type="SUPFAM" id="SSF51735">
    <property type="entry name" value="NAD(P)-binding Rossmann-fold domains"/>
    <property type="match status" value="1"/>
</dbReference>
<evidence type="ECO:0000256" key="5">
    <source>
        <dbReference type="ARBA" id="ARBA00023002"/>
    </source>
</evidence>
<reference evidence="8" key="1">
    <citation type="journal article" date="2021" name="PeerJ">
        <title>Extensive microbial diversity within the chicken gut microbiome revealed by metagenomics and culture.</title>
        <authorList>
            <person name="Gilroy R."/>
            <person name="Ravi A."/>
            <person name="Getino M."/>
            <person name="Pursley I."/>
            <person name="Horton D.L."/>
            <person name="Alikhan N.F."/>
            <person name="Baker D."/>
            <person name="Gharbi K."/>
            <person name="Hall N."/>
            <person name="Watson M."/>
            <person name="Adriaenssens E.M."/>
            <person name="Foster-Nyarko E."/>
            <person name="Jarju S."/>
            <person name="Secka A."/>
            <person name="Antonio M."/>
            <person name="Oren A."/>
            <person name="Chaudhuri R.R."/>
            <person name="La Ragione R."/>
            <person name="Hildebrand F."/>
            <person name="Pallen M.J."/>
        </authorList>
    </citation>
    <scope>NUCLEOTIDE SEQUENCE</scope>
    <source>
        <strain evidence="8">421</strain>
    </source>
</reference>
<dbReference type="AlphaFoldDB" id="A0A9D1RDV2"/>
<dbReference type="InterPro" id="IPR010136">
    <property type="entry name" value="AGPR_type-2"/>
</dbReference>
<dbReference type="Gene3D" id="3.30.360.10">
    <property type="entry name" value="Dihydrodipicolinate Reductase, domain 2"/>
    <property type="match status" value="1"/>
</dbReference>
<keyword evidence="4 6" id="KW-0521">NADP</keyword>
<comment type="catalytic activity">
    <reaction evidence="6">
        <text>N-acetyl-L-glutamate 5-semialdehyde + phosphate + NADP(+) = N-acetyl-L-glutamyl 5-phosphate + NADPH + H(+)</text>
        <dbReference type="Rhea" id="RHEA:21588"/>
        <dbReference type="ChEBI" id="CHEBI:15378"/>
        <dbReference type="ChEBI" id="CHEBI:29123"/>
        <dbReference type="ChEBI" id="CHEBI:43474"/>
        <dbReference type="ChEBI" id="CHEBI:57783"/>
        <dbReference type="ChEBI" id="CHEBI:57936"/>
        <dbReference type="ChEBI" id="CHEBI:58349"/>
        <dbReference type="EC" id="1.2.1.38"/>
    </reaction>
</comment>
<dbReference type="Pfam" id="PF22698">
    <property type="entry name" value="Semialdhyde_dhC_1"/>
    <property type="match status" value="1"/>
</dbReference>
<dbReference type="CDD" id="cd23935">
    <property type="entry name" value="AGPR_2_C"/>
    <property type="match status" value="1"/>
</dbReference>
<evidence type="ECO:0000256" key="3">
    <source>
        <dbReference type="ARBA" id="ARBA00022605"/>
    </source>
</evidence>
<comment type="caution">
    <text evidence="8">The sequence shown here is derived from an EMBL/GenBank/DDBJ whole genome shotgun (WGS) entry which is preliminary data.</text>
</comment>
<dbReference type="GO" id="GO:0003942">
    <property type="term" value="F:N-acetyl-gamma-glutamyl-phosphate reductase activity"/>
    <property type="evidence" value="ECO:0007669"/>
    <property type="project" value="UniProtKB-UniRule"/>
</dbReference>
<dbReference type="GO" id="GO:0005737">
    <property type="term" value="C:cytoplasm"/>
    <property type="evidence" value="ECO:0007669"/>
    <property type="project" value="UniProtKB-SubCell"/>
</dbReference>
<accession>A0A9D1RDV2</accession>
<evidence type="ECO:0000313" key="8">
    <source>
        <dbReference type="EMBL" id="HIW85645.1"/>
    </source>
</evidence>
<dbReference type="NCBIfam" id="TIGR01851">
    <property type="entry name" value="argC_other"/>
    <property type="match status" value="1"/>
</dbReference>
<evidence type="ECO:0000259" key="7">
    <source>
        <dbReference type="SMART" id="SM00859"/>
    </source>
</evidence>
<gene>
    <name evidence="6 8" type="primary">argC</name>
    <name evidence="8" type="ORF">IAA48_04040</name>
</gene>
<dbReference type="InterPro" id="IPR050085">
    <property type="entry name" value="AGPR"/>
</dbReference>
<evidence type="ECO:0000256" key="1">
    <source>
        <dbReference type="ARBA" id="ARBA00022490"/>
    </source>
</evidence>
<dbReference type="EMBL" id="DXGE01000017">
    <property type="protein sequence ID" value="HIW85645.1"/>
    <property type="molecule type" value="Genomic_DNA"/>
</dbReference>